<dbReference type="PANTHER" id="PTHR47966">
    <property type="entry name" value="BETA-SITE APP-CLEAVING ENZYME, ISOFORM A-RELATED"/>
    <property type="match status" value="1"/>
</dbReference>
<dbReference type="PRINTS" id="PR00792">
    <property type="entry name" value="PEPSIN"/>
</dbReference>
<feature type="domain" description="Peptidase A1" evidence="6">
    <location>
        <begin position="84"/>
        <end position="399"/>
    </location>
</feature>
<protein>
    <submittedName>
        <fullName evidence="7">Family A1 protease</fullName>
    </submittedName>
</protein>
<keyword evidence="4 7" id="KW-0645">Protease</keyword>
<evidence type="ECO:0000259" key="6">
    <source>
        <dbReference type="PROSITE" id="PS51767"/>
    </source>
</evidence>
<feature type="signal peptide" evidence="5">
    <location>
        <begin position="1"/>
        <end position="21"/>
    </location>
</feature>
<gene>
    <name evidence="7" type="ORF">FIBSPDRAFT_1051606</name>
</gene>
<keyword evidence="4" id="KW-0378">Hydrolase</keyword>
<reference evidence="7 8" key="1">
    <citation type="journal article" date="2016" name="Mol. Biol. Evol.">
        <title>Comparative Genomics of Early-Diverging Mushroom-Forming Fungi Provides Insights into the Origins of Lignocellulose Decay Capabilities.</title>
        <authorList>
            <person name="Nagy L.G."/>
            <person name="Riley R."/>
            <person name="Tritt A."/>
            <person name="Adam C."/>
            <person name="Daum C."/>
            <person name="Floudas D."/>
            <person name="Sun H."/>
            <person name="Yadav J.S."/>
            <person name="Pangilinan J."/>
            <person name="Larsson K.H."/>
            <person name="Matsuura K."/>
            <person name="Barry K."/>
            <person name="Labutti K."/>
            <person name="Kuo R."/>
            <person name="Ohm R.A."/>
            <person name="Bhattacharya S.S."/>
            <person name="Shirouzu T."/>
            <person name="Yoshinaga Y."/>
            <person name="Martin F.M."/>
            <person name="Grigoriev I.V."/>
            <person name="Hibbett D.S."/>
        </authorList>
    </citation>
    <scope>NUCLEOTIDE SEQUENCE [LARGE SCALE GENOMIC DNA]</scope>
    <source>
        <strain evidence="7 8">CBS 109695</strain>
    </source>
</reference>
<accession>A0A165YT34</accession>
<feature type="active site" evidence="3">
    <location>
        <position position="102"/>
    </location>
</feature>
<evidence type="ECO:0000256" key="4">
    <source>
        <dbReference type="RuleBase" id="RU000454"/>
    </source>
</evidence>
<keyword evidence="2 4" id="KW-0064">Aspartyl protease</keyword>
<dbReference type="PROSITE" id="PS00141">
    <property type="entry name" value="ASP_PROTEASE"/>
    <property type="match status" value="2"/>
</dbReference>
<dbReference type="Proteomes" id="UP000076532">
    <property type="component" value="Unassembled WGS sequence"/>
</dbReference>
<dbReference type="AlphaFoldDB" id="A0A165YT34"/>
<evidence type="ECO:0000256" key="5">
    <source>
        <dbReference type="SAM" id="SignalP"/>
    </source>
</evidence>
<evidence type="ECO:0000256" key="3">
    <source>
        <dbReference type="PIRSR" id="PIRSR601461-1"/>
    </source>
</evidence>
<dbReference type="EMBL" id="KV417690">
    <property type="protein sequence ID" value="KZP09886.1"/>
    <property type="molecule type" value="Genomic_DNA"/>
</dbReference>
<keyword evidence="5" id="KW-0732">Signal</keyword>
<dbReference type="GO" id="GO:0004190">
    <property type="term" value="F:aspartic-type endopeptidase activity"/>
    <property type="evidence" value="ECO:0007669"/>
    <property type="project" value="UniProtKB-KW"/>
</dbReference>
<keyword evidence="8" id="KW-1185">Reference proteome</keyword>
<dbReference type="Gene3D" id="2.40.70.10">
    <property type="entry name" value="Acid Proteases"/>
    <property type="match status" value="2"/>
</dbReference>
<evidence type="ECO:0000256" key="1">
    <source>
        <dbReference type="ARBA" id="ARBA00007447"/>
    </source>
</evidence>
<feature type="active site" evidence="3">
    <location>
        <position position="281"/>
    </location>
</feature>
<dbReference type="Pfam" id="PF00026">
    <property type="entry name" value="Asp"/>
    <property type="match status" value="1"/>
</dbReference>
<dbReference type="CDD" id="cd05471">
    <property type="entry name" value="pepsin_like"/>
    <property type="match status" value="1"/>
</dbReference>
<evidence type="ECO:0000313" key="7">
    <source>
        <dbReference type="EMBL" id="KZP09886.1"/>
    </source>
</evidence>
<evidence type="ECO:0000256" key="2">
    <source>
        <dbReference type="ARBA" id="ARBA00022750"/>
    </source>
</evidence>
<dbReference type="PROSITE" id="PS51257">
    <property type="entry name" value="PROKAR_LIPOPROTEIN"/>
    <property type="match status" value="1"/>
</dbReference>
<proteinExistence type="inferred from homology"/>
<dbReference type="InterPro" id="IPR001969">
    <property type="entry name" value="Aspartic_peptidase_AS"/>
</dbReference>
<dbReference type="InterPro" id="IPR034164">
    <property type="entry name" value="Pepsin-like_dom"/>
</dbReference>
<dbReference type="STRING" id="436010.A0A165YT34"/>
<dbReference type="SUPFAM" id="SSF50630">
    <property type="entry name" value="Acid proteases"/>
    <property type="match status" value="1"/>
</dbReference>
<evidence type="ECO:0000313" key="8">
    <source>
        <dbReference type="Proteomes" id="UP000076532"/>
    </source>
</evidence>
<comment type="similarity">
    <text evidence="1 4">Belongs to the peptidase A1 family.</text>
</comment>
<dbReference type="InterPro" id="IPR021109">
    <property type="entry name" value="Peptidase_aspartic_dom_sf"/>
</dbReference>
<dbReference type="PROSITE" id="PS51767">
    <property type="entry name" value="PEPTIDASE_A1"/>
    <property type="match status" value="1"/>
</dbReference>
<organism evidence="7 8">
    <name type="scientific">Athelia psychrophila</name>
    <dbReference type="NCBI Taxonomy" id="1759441"/>
    <lineage>
        <taxon>Eukaryota</taxon>
        <taxon>Fungi</taxon>
        <taxon>Dikarya</taxon>
        <taxon>Basidiomycota</taxon>
        <taxon>Agaricomycotina</taxon>
        <taxon>Agaricomycetes</taxon>
        <taxon>Agaricomycetidae</taxon>
        <taxon>Atheliales</taxon>
        <taxon>Atheliaceae</taxon>
        <taxon>Athelia</taxon>
    </lineage>
</organism>
<dbReference type="InterPro" id="IPR033121">
    <property type="entry name" value="PEPTIDASE_A1"/>
</dbReference>
<dbReference type="PANTHER" id="PTHR47966:SF51">
    <property type="entry name" value="BETA-SITE APP-CLEAVING ENZYME, ISOFORM A-RELATED"/>
    <property type="match status" value="1"/>
</dbReference>
<dbReference type="GO" id="GO:0006508">
    <property type="term" value="P:proteolysis"/>
    <property type="evidence" value="ECO:0007669"/>
    <property type="project" value="UniProtKB-KW"/>
</dbReference>
<name>A0A165YT34_9AGAM</name>
<feature type="chain" id="PRO_5007869654" evidence="5">
    <location>
        <begin position="22"/>
        <end position="409"/>
    </location>
</feature>
<sequence length="409" mass="42101">MFPARSLLSLLLVAVSCSAAAVPVARDLKTLAFARLLNVTGGSLNIAEADRARFRVLKEQALGQAGTADKRAASVLVTNTAVTYTANVGVGTPPTEYTLLIDTGSSNTWVGANKTYVVTSSSVSTGKTVKVSYGSGSFSGTEYTDTVTLGTGLTVTKASIGVATAATGFDGVDGILGLGPNFLTLGTVSGTLIVDTIADDLKSQGVISTESIGIYYAPTTSESVGNGELTFGGVDTSKYTGTITYTPISAVNPAGLYWGIDQKVTYGLTTTLLSAGSGIVDTGTTLILIASDAYATYVSQTGGVLDSATGLLEITAAQYASLKSLYFTIAGTTFNLVPNAQIWPRALNSYIGGNDSSIYLVVGNSGLPSGDGLDFINGYAFLERFYSVFDTTNKRVGFATTAYTSATTN</sequence>
<dbReference type="InterPro" id="IPR001461">
    <property type="entry name" value="Aspartic_peptidase_A1"/>
</dbReference>
<dbReference type="OrthoDB" id="660550at2759"/>